<comment type="caution">
    <text evidence="3">The sequence shown here is derived from an EMBL/GenBank/DDBJ whole genome shotgun (WGS) entry which is preliminary data.</text>
</comment>
<dbReference type="Pfam" id="PF04235">
    <property type="entry name" value="DUF418"/>
    <property type="match status" value="1"/>
</dbReference>
<dbReference type="InterPro" id="IPR052529">
    <property type="entry name" value="Bact_Transport_Assoc"/>
</dbReference>
<dbReference type="PANTHER" id="PTHR30590:SF2">
    <property type="entry name" value="INNER MEMBRANE PROTEIN"/>
    <property type="match status" value="1"/>
</dbReference>
<evidence type="ECO:0000256" key="1">
    <source>
        <dbReference type="SAM" id="Phobius"/>
    </source>
</evidence>
<gene>
    <name evidence="3" type="ORF">Nans01_34360</name>
</gene>
<evidence type="ECO:0000313" key="4">
    <source>
        <dbReference type="Proteomes" id="UP001165092"/>
    </source>
</evidence>
<feature type="transmembrane region" description="Helical" evidence="1">
    <location>
        <begin position="167"/>
        <end position="190"/>
    </location>
</feature>
<name>A0A9W6UKI0_9ACTN</name>
<feature type="transmembrane region" description="Helical" evidence="1">
    <location>
        <begin position="270"/>
        <end position="293"/>
    </location>
</feature>
<evidence type="ECO:0000313" key="3">
    <source>
        <dbReference type="EMBL" id="GLU49085.1"/>
    </source>
</evidence>
<feature type="transmembrane region" description="Helical" evidence="1">
    <location>
        <begin position="143"/>
        <end position="160"/>
    </location>
</feature>
<reference evidence="3" key="1">
    <citation type="submission" date="2023-02" db="EMBL/GenBank/DDBJ databases">
        <title>Nocardiopsis ansamitocini NBRC 112285.</title>
        <authorList>
            <person name="Ichikawa N."/>
            <person name="Sato H."/>
            <person name="Tonouchi N."/>
        </authorList>
    </citation>
    <scope>NUCLEOTIDE SEQUENCE</scope>
    <source>
        <strain evidence="3">NBRC 112285</strain>
    </source>
</reference>
<keyword evidence="4" id="KW-1185">Reference proteome</keyword>
<evidence type="ECO:0000259" key="2">
    <source>
        <dbReference type="Pfam" id="PF04235"/>
    </source>
</evidence>
<keyword evidence="1" id="KW-1133">Transmembrane helix</keyword>
<feature type="transmembrane region" description="Helical" evidence="1">
    <location>
        <begin position="299"/>
        <end position="316"/>
    </location>
</feature>
<accession>A0A9W6UKI0</accession>
<feature type="transmembrane region" description="Helical" evidence="1">
    <location>
        <begin position="368"/>
        <end position="389"/>
    </location>
</feature>
<organism evidence="3 4">
    <name type="scientific">Nocardiopsis ansamitocini</name>
    <dbReference type="NCBI Taxonomy" id="1670832"/>
    <lineage>
        <taxon>Bacteria</taxon>
        <taxon>Bacillati</taxon>
        <taxon>Actinomycetota</taxon>
        <taxon>Actinomycetes</taxon>
        <taxon>Streptosporangiales</taxon>
        <taxon>Nocardiopsidaceae</taxon>
        <taxon>Nocardiopsis</taxon>
    </lineage>
</organism>
<feature type="transmembrane region" description="Helical" evidence="1">
    <location>
        <begin position="337"/>
        <end position="356"/>
    </location>
</feature>
<feature type="domain" description="DUF418" evidence="2">
    <location>
        <begin position="251"/>
        <end position="404"/>
    </location>
</feature>
<dbReference type="RefSeq" id="WP_285760535.1">
    <property type="nucleotide sequence ID" value="NZ_BSQG01000005.1"/>
</dbReference>
<keyword evidence="1" id="KW-0472">Membrane</keyword>
<feature type="transmembrane region" description="Helical" evidence="1">
    <location>
        <begin position="236"/>
        <end position="258"/>
    </location>
</feature>
<feature type="transmembrane region" description="Helical" evidence="1">
    <location>
        <begin position="90"/>
        <end position="108"/>
    </location>
</feature>
<dbReference type="InterPro" id="IPR007349">
    <property type="entry name" value="DUF418"/>
</dbReference>
<dbReference type="EMBL" id="BSQG01000005">
    <property type="protein sequence ID" value="GLU49085.1"/>
    <property type="molecule type" value="Genomic_DNA"/>
</dbReference>
<protein>
    <recommendedName>
        <fullName evidence="2">DUF418 domain-containing protein</fullName>
    </recommendedName>
</protein>
<proteinExistence type="predicted"/>
<dbReference type="Proteomes" id="UP001165092">
    <property type="component" value="Unassembled WGS sequence"/>
</dbReference>
<dbReference type="PANTHER" id="PTHR30590">
    <property type="entry name" value="INNER MEMBRANE PROTEIN"/>
    <property type="match status" value="1"/>
</dbReference>
<keyword evidence="1" id="KW-0812">Transmembrane</keyword>
<sequence length="411" mass="43646">MDPTTARRAGAPVERSGGEARKRLPLLDVLRGVAILGTLATNVWIFALPGAEAGPLFDPDAFSPVAGVSADPSVGTVLAETFRFAANGKFLAMLALLFGVGLAIQYRSATSRGRRWPGSYPRRALFLFVEGAVHFTLVFAWDVLMGYAVTALLVAWLLARTERVQKAALWTAAVLHGAMTALVTGALVLVEQAAPAGNGAGGAPADVVALYAEGSYAEQIAFRLDNVLLLRVEPVVSFPLLVLLFLVGVLLLRAGAFGDDTTGRRIRARLMAWGLGVGLPLNVATTLAGPSFFFADRYLAAPLFALGLIGLIGWGTDRVRSDGPLVTGLSSLGRTAMSGYVLQNVLCVLACYGIGLGLAERLEGTGPWWVFGLWATVCAVLLVGSTLWLRRFSQGPLEALQKWTSNRLPQR</sequence>
<dbReference type="AlphaFoldDB" id="A0A9W6UKI0"/>